<keyword evidence="7" id="KW-0256">Endoplasmic reticulum</keyword>
<dbReference type="InterPro" id="IPR011990">
    <property type="entry name" value="TPR-like_helical_dom_sf"/>
</dbReference>
<dbReference type="AlphaFoldDB" id="A0AB39ZNE9"/>
<dbReference type="GO" id="GO:0031418">
    <property type="term" value="F:L-ascorbic acid binding"/>
    <property type="evidence" value="ECO:0007669"/>
    <property type="project" value="UniProtKB-KW"/>
</dbReference>
<evidence type="ECO:0000259" key="15">
    <source>
        <dbReference type="PROSITE" id="PS51471"/>
    </source>
</evidence>
<dbReference type="Pfam" id="PF13640">
    <property type="entry name" value="2OG-FeII_Oxy_3"/>
    <property type="match status" value="1"/>
</dbReference>
<accession>A0AB39ZNE9</accession>
<dbReference type="InterPro" id="IPR005123">
    <property type="entry name" value="Oxoglu/Fe-dep_dioxygenase_dom"/>
</dbReference>
<evidence type="ECO:0000256" key="2">
    <source>
        <dbReference type="ARBA" id="ARBA00002035"/>
    </source>
</evidence>
<dbReference type="InterPro" id="IPR045054">
    <property type="entry name" value="P4HA-like"/>
</dbReference>
<dbReference type="InterPro" id="IPR044862">
    <property type="entry name" value="Pro_4_hyd_alph_FE2OG_OXY"/>
</dbReference>
<evidence type="ECO:0000256" key="9">
    <source>
        <dbReference type="ARBA" id="ARBA00022964"/>
    </source>
</evidence>
<dbReference type="PROSITE" id="PS50005">
    <property type="entry name" value="TPR"/>
    <property type="match status" value="1"/>
</dbReference>
<comment type="function">
    <text evidence="2">Catalyzes the post-translational formation of 4-hydroxyproline in -Xaa-Pro-Gly- sequences in collagens and other proteins.</text>
</comment>
<dbReference type="InterPro" id="IPR019734">
    <property type="entry name" value="TPR_rpt"/>
</dbReference>
<dbReference type="GeneID" id="108017260"/>
<evidence type="ECO:0000256" key="12">
    <source>
        <dbReference type="ARBA" id="ARBA00023180"/>
    </source>
</evidence>
<feature type="domain" description="Fe2OG dioxygenase" evidence="15">
    <location>
        <begin position="408"/>
        <end position="513"/>
    </location>
</feature>
<dbReference type="Gene3D" id="2.60.120.620">
    <property type="entry name" value="q2cbj1_9rhob like domain"/>
    <property type="match status" value="1"/>
</dbReference>
<keyword evidence="13" id="KW-0802">TPR repeat</keyword>
<evidence type="ECO:0000256" key="3">
    <source>
        <dbReference type="ARBA" id="ARBA00004319"/>
    </source>
</evidence>
<evidence type="ECO:0000256" key="1">
    <source>
        <dbReference type="ARBA" id="ARBA00001961"/>
    </source>
</evidence>
<dbReference type="InterPro" id="IPR006620">
    <property type="entry name" value="Pro_4_hyd_alph"/>
</dbReference>
<evidence type="ECO:0000256" key="8">
    <source>
        <dbReference type="ARBA" id="ARBA00022896"/>
    </source>
</evidence>
<comment type="subcellular location">
    <subcellularLocation>
        <location evidence="3">Endoplasmic reticulum lumen</location>
    </subcellularLocation>
</comment>
<evidence type="ECO:0000256" key="6">
    <source>
        <dbReference type="ARBA" id="ARBA00022723"/>
    </source>
</evidence>
<evidence type="ECO:0000313" key="16">
    <source>
        <dbReference type="Proteomes" id="UP001652628"/>
    </source>
</evidence>
<dbReference type="GO" id="GO:0004656">
    <property type="term" value="F:procollagen-proline 4-dioxygenase activity"/>
    <property type="evidence" value="ECO:0007669"/>
    <property type="project" value="UniProtKB-EC"/>
</dbReference>
<name>A0AB39ZNE9_DROSZ</name>
<keyword evidence="12" id="KW-0325">Glycoprotein</keyword>
<dbReference type="Pfam" id="PF08336">
    <property type="entry name" value="P4Ha_N"/>
    <property type="match status" value="1"/>
</dbReference>
<evidence type="ECO:0000313" key="17">
    <source>
        <dbReference type="RefSeq" id="XP_016939758.4"/>
    </source>
</evidence>
<keyword evidence="14" id="KW-0732">Signal</keyword>
<dbReference type="SMART" id="SM00702">
    <property type="entry name" value="P4Hc"/>
    <property type="match status" value="1"/>
</dbReference>
<keyword evidence="10" id="KW-0560">Oxidoreductase</keyword>
<feature type="signal peptide" evidence="14">
    <location>
        <begin position="1"/>
        <end position="17"/>
    </location>
</feature>
<protein>
    <recommendedName>
        <fullName evidence="5">procollagen-proline 4-dioxygenase</fullName>
        <ecNumber evidence="5">1.14.11.2</ecNumber>
    </recommendedName>
</protein>
<dbReference type="Proteomes" id="UP001652628">
    <property type="component" value="Chromosome 3"/>
</dbReference>
<organism evidence="16 17">
    <name type="scientific">Drosophila suzukii</name>
    <name type="common">Spotted-wing drosophila fruit fly</name>
    <dbReference type="NCBI Taxonomy" id="28584"/>
    <lineage>
        <taxon>Eukaryota</taxon>
        <taxon>Metazoa</taxon>
        <taxon>Ecdysozoa</taxon>
        <taxon>Arthropoda</taxon>
        <taxon>Hexapoda</taxon>
        <taxon>Insecta</taxon>
        <taxon>Pterygota</taxon>
        <taxon>Neoptera</taxon>
        <taxon>Endopterygota</taxon>
        <taxon>Diptera</taxon>
        <taxon>Brachycera</taxon>
        <taxon>Muscomorpha</taxon>
        <taxon>Ephydroidea</taxon>
        <taxon>Drosophilidae</taxon>
        <taxon>Drosophila</taxon>
        <taxon>Sophophora</taxon>
    </lineage>
</organism>
<dbReference type="PANTHER" id="PTHR10869:SF244">
    <property type="entry name" value="PROLYL 4-HYDROXYLASE SUBUNIT ALPHA-2"/>
    <property type="match status" value="1"/>
</dbReference>
<evidence type="ECO:0000256" key="4">
    <source>
        <dbReference type="ARBA" id="ARBA00006511"/>
    </source>
</evidence>
<dbReference type="GO" id="GO:0005506">
    <property type="term" value="F:iron ion binding"/>
    <property type="evidence" value="ECO:0007669"/>
    <property type="project" value="InterPro"/>
</dbReference>
<comment type="similarity">
    <text evidence="4">Belongs to the P4HA family.</text>
</comment>
<proteinExistence type="inferred from homology"/>
<dbReference type="Gene3D" id="1.25.40.10">
    <property type="entry name" value="Tetratricopeptide repeat domain"/>
    <property type="match status" value="1"/>
</dbReference>
<keyword evidence="6" id="KW-0479">Metal-binding</keyword>
<sequence length="540" mass="62120">MLIYRLLLVGILSRGLSLSQVLEESTEQRHSRSVVNMDELLKVEDDLAGNLEKYKEQLSHRAETIRWGIHQMKEMLRKRKSFWNNPFITYSLIRHMQADWLMWQEYLKKPVGLEQLIFMQSRNLSMPREHDFMDAADGVTRMQGTYQLLASDIANGLLDRVQYNSSLAAIDCLELGRDMIHQNYLPSAEQWILAGIEAYDRPGSQMEMQLLRGPKRADLYNILGQVRAELENHDGAFEAYQMALKESPHDLEIYQEYHANEKGLLTSPEKRPDTFKKDEEDEAYVREQLPNCCSGRCEVPAKLRKLYCLYNCVTSPFLRLAPIKTEILSIDPFISLLHDMISPKESDLIRSSSKEHILPSNYYDGEVQALVVGSSRFSKSVWYKNSYSKATLKITERLGDATGLDMNHTEFFQVINYGLGGFFETHMDLKLSNKVRFQGNADRIATAIFYLSNVTQGGATFFPNLNITVFPKPGSALFWFNLDHKGNHQIETMHTGCPVIVGSKWVVSKFIKDNGQEFRRPCMDSKSNTEEFLSIEKLIF</sequence>
<evidence type="ECO:0000256" key="5">
    <source>
        <dbReference type="ARBA" id="ARBA00012269"/>
    </source>
</evidence>
<dbReference type="InterPro" id="IPR013547">
    <property type="entry name" value="P4H_N"/>
</dbReference>
<gene>
    <name evidence="17" type="primary">LOC108017260</name>
</gene>
<evidence type="ECO:0000256" key="7">
    <source>
        <dbReference type="ARBA" id="ARBA00022824"/>
    </source>
</evidence>
<dbReference type="SUPFAM" id="SSF48452">
    <property type="entry name" value="TPR-like"/>
    <property type="match status" value="1"/>
</dbReference>
<reference evidence="17" key="1">
    <citation type="submission" date="2025-08" db="UniProtKB">
        <authorList>
            <consortium name="RefSeq"/>
        </authorList>
    </citation>
    <scope>IDENTIFICATION</scope>
</reference>
<evidence type="ECO:0000256" key="10">
    <source>
        <dbReference type="ARBA" id="ARBA00023002"/>
    </source>
</evidence>
<dbReference type="PROSITE" id="PS51471">
    <property type="entry name" value="FE2OG_OXY"/>
    <property type="match status" value="1"/>
</dbReference>
<dbReference type="GO" id="GO:0005788">
    <property type="term" value="C:endoplasmic reticulum lumen"/>
    <property type="evidence" value="ECO:0007669"/>
    <property type="project" value="UniProtKB-SubCell"/>
</dbReference>
<keyword evidence="16" id="KW-1185">Reference proteome</keyword>
<keyword evidence="8" id="KW-0847">Vitamin C</keyword>
<feature type="chain" id="PRO_5045233645" description="procollagen-proline 4-dioxygenase" evidence="14">
    <location>
        <begin position="18"/>
        <end position="540"/>
    </location>
</feature>
<evidence type="ECO:0000256" key="14">
    <source>
        <dbReference type="SAM" id="SignalP"/>
    </source>
</evidence>
<dbReference type="RefSeq" id="XP_016939758.4">
    <property type="nucleotide sequence ID" value="XM_017084269.4"/>
</dbReference>
<evidence type="ECO:0000256" key="11">
    <source>
        <dbReference type="ARBA" id="ARBA00023004"/>
    </source>
</evidence>
<keyword evidence="9" id="KW-0223">Dioxygenase</keyword>
<dbReference type="PANTHER" id="PTHR10869">
    <property type="entry name" value="PROLYL 4-HYDROXYLASE ALPHA SUBUNIT"/>
    <property type="match status" value="1"/>
</dbReference>
<dbReference type="Gene3D" id="6.10.140.1460">
    <property type="match status" value="1"/>
</dbReference>
<feature type="repeat" description="TPR" evidence="13">
    <location>
        <begin position="217"/>
        <end position="250"/>
    </location>
</feature>
<comment type="cofactor">
    <cofactor evidence="1">
        <name>L-ascorbate</name>
        <dbReference type="ChEBI" id="CHEBI:38290"/>
    </cofactor>
</comment>
<keyword evidence="11" id="KW-0408">Iron</keyword>
<dbReference type="EC" id="1.14.11.2" evidence="5"/>
<evidence type="ECO:0000256" key="13">
    <source>
        <dbReference type="PROSITE-ProRule" id="PRU00339"/>
    </source>
</evidence>